<dbReference type="OMA" id="LRVAYNC"/>
<evidence type="ECO:0000313" key="1">
    <source>
        <dbReference type="EMBL" id="KAH9324585.1"/>
    </source>
</evidence>
<keyword evidence="2" id="KW-1185">Reference proteome</keyword>
<dbReference type="InterPro" id="IPR036610">
    <property type="entry name" value="PEBP-like_sf"/>
</dbReference>
<gene>
    <name evidence="1" type="ORF">KI387_004763</name>
</gene>
<dbReference type="PANTHER" id="PTHR11362:SF82">
    <property type="entry name" value="PHOSPHATIDYLETHANOLAMINE-BINDING PROTEIN 4"/>
    <property type="match status" value="1"/>
</dbReference>
<dbReference type="Proteomes" id="UP000824469">
    <property type="component" value="Unassembled WGS sequence"/>
</dbReference>
<dbReference type="SUPFAM" id="SSF49777">
    <property type="entry name" value="PEBP-like"/>
    <property type="match status" value="1"/>
</dbReference>
<dbReference type="EMBL" id="JAHRHJ020000002">
    <property type="protein sequence ID" value="KAH9324585.1"/>
    <property type="molecule type" value="Genomic_DNA"/>
</dbReference>
<organism evidence="1 2">
    <name type="scientific">Taxus chinensis</name>
    <name type="common">Chinese yew</name>
    <name type="synonym">Taxus wallichiana var. chinensis</name>
    <dbReference type="NCBI Taxonomy" id="29808"/>
    <lineage>
        <taxon>Eukaryota</taxon>
        <taxon>Viridiplantae</taxon>
        <taxon>Streptophyta</taxon>
        <taxon>Embryophyta</taxon>
        <taxon>Tracheophyta</taxon>
        <taxon>Spermatophyta</taxon>
        <taxon>Pinopsida</taxon>
        <taxon>Pinidae</taxon>
        <taxon>Conifers II</taxon>
        <taxon>Cupressales</taxon>
        <taxon>Taxaceae</taxon>
        <taxon>Taxus</taxon>
    </lineage>
</organism>
<accession>A0AA38GPS4</accession>
<dbReference type="Gene3D" id="3.90.280.10">
    <property type="entry name" value="PEBP-like"/>
    <property type="match status" value="1"/>
</dbReference>
<dbReference type="CDD" id="cd00866">
    <property type="entry name" value="PEBP_euk"/>
    <property type="match status" value="1"/>
</dbReference>
<dbReference type="AlphaFoldDB" id="A0AA38GPS4"/>
<comment type="caution">
    <text evidence="1">The sequence shown here is derived from an EMBL/GenBank/DDBJ whole genome shotgun (WGS) entry which is preliminary data.</text>
</comment>
<name>A0AA38GPS4_TAXCH</name>
<dbReference type="InterPro" id="IPR008914">
    <property type="entry name" value="PEBP"/>
</dbReference>
<sequence length="101" mass="10749">MSGGAVDTLMICGVIGDVVDMFVPGEINMTVTYPSRQVRNGCNLLPSSVTVPPEVHIAAPDNTFYTLIMTDPDAPTPSDPGLREYLHWVVTDIPANGSASM</sequence>
<feature type="non-terminal residue" evidence="1">
    <location>
        <position position="1"/>
    </location>
</feature>
<reference evidence="1 2" key="1">
    <citation type="journal article" date="2021" name="Nat. Plants">
        <title>The Taxus genome provides insights into paclitaxel biosynthesis.</title>
        <authorList>
            <person name="Xiong X."/>
            <person name="Gou J."/>
            <person name="Liao Q."/>
            <person name="Li Y."/>
            <person name="Zhou Q."/>
            <person name="Bi G."/>
            <person name="Li C."/>
            <person name="Du R."/>
            <person name="Wang X."/>
            <person name="Sun T."/>
            <person name="Guo L."/>
            <person name="Liang H."/>
            <person name="Lu P."/>
            <person name="Wu Y."/>
            <person name="Zhang Z."/>
            <person name="Ro D.K."/>
            <person name="Shang Y."/>
            <person name="Huang S."/>
            <person name="Yan J."/>
        </authorList>
    </citation>
    <scope>NUCLEOTIDE SEQUENCE [LARGE SCALE GENOMIC DNA]</scope>
    <source>
        <strain evidence="1">Ta-2019</strain>
    </source>
</reference>
<evidence type="ECO:0000313" key="2">
    <source>
        <dbReference type="Proteomes" id="UP000824469"/>
    </source>
</evidence>
<dbReference type="InterPro" id="IPR035810">
    <property type="entry name" value="PEBP_euk"/>
</dbReference>
<proteinExistence type="predicted"/>
<dbReference type="Pfam" id="PF01161">
    <property type="entry name" value="PBP"/>
    <property type="match status" value="1"/>
</dbReference>
<protein>
    <submittedName>
        <fullName evidence="1">Uncharacterized protein</fullName>
    </submittedName>
</protein>
<dbReference type="PANTHER" id="PTHR11362">
    <property type="entry name" value="PHOSPHATIDYLETHANOLAMINE-BINDING PROTEIN"/>
    <property type="match status" value="1"/>
</dbReference>